<proteinExistence type="predicted"/>
<sequence>MEDTNAPAASPSSPSNANNLARWFGTSVVAAFFVSLERCACVNVDADGEEDDDEANDDPLLITTFYSFNSNGAAQGGDGSNFASASQNVIA</sequence>
<gene>
    <name evidence="1" type="ORF">AAHA92_07711</name>
</gene>
<comment type="caution">
    <text evidence="1">The sequence shown here is derived from an EMBL/GenBank/DDBJ whole genome shotgun (WGS) entry which is preliminary data.</text>
</comment>
<keyword evidence="2" id="KW-1185">Reference proteome</keyword>
<accession>A0ABD1I9V9</accession>
<dbReference type="EMBL" id="JBEAFC010000003">
    <property type="protein sequence ID" value="KAL1565504.1"/>
    <property type="molecule type" value="Genomic_DNA"/>
</dbReference>
<name>A0ABD1I9V9_SALDI</name>
<organism evidence="1 2">
    <name type="scientific">Salvia divinorum</name>
    <name type="common">Maria pastora</name>
    <name type="synonym">Diviner's sage</name>
    <dbReference type="NCBI Taxonomy" id="28513"/>
    <lineage>
        <taxon>Eukaryota</taxon>
        <taxon>Viridiplantae</taxon>
        <taxon>Streptophyta</taxon>
        <taxon>Embryophyta</taxon>
        <taxon>Tracheophyta</taxon>
        <taxon>Spermatophyta</taxon>
        <taxon>Magnoliopsida</taxon>
        <taxon>eudicotyledons</taxon>
        <taxon>Gunneridae</taxon>
        <taxon>Pentapetalae</taxon>
        <taxon>asterids</taxon>
        <taxon>lamiids</taxon>
        <taxon>Lamiales</taxon>
        <taxon>Lamiaceae</taxon>
        <taxon>Nepetoideae</taxon>
        <taxon>Mentheae</taxon>
        <taxon>Salviinae</taxon>
        <taxon>Salvia</taxon>
        <taxon>Salvia subgen. Calosphace</taxon>
    </lineage>
</organism>
<evidence type="ECO:0000313" key="2">
    <source>
        <dbReference type="Proteomes" id="UP001567538"/>
    </source>
</evidence>
<dbReference type="PANTHER" id="PTHR34061:SF26">
    <property type="match status" value="1"/>
</dbReference>
<protein>
    <submittedName>
        <fullName evidence="1">Uncharacterized protein</fullName>
    </submittedName>
</protein>
<evidence type="ECO:0000313" key="1">
    <source>
        <dbReference type="EMBL" id="KAL1565504.1"/>
    </source>
</evidence>
<dbReference type="PANTHER" id="PTHR34061">
    <property type="entry name" value="PROTEIN, PUTATIVE-RELATED"/>
    <property type="match status" value="1"/>
</dbReference>
<dbReference type="AlphaFoldDB" id="A0ABD1I9V9"/>
<dbReference type="Proteomes" id="UP001567538">
    <property type="component" value="Unassembled WGS sequence"/>
</dbReference>
<reference evidence="1 2" key="1">
    <citation type="submission" date="2024-06" db="EMBL/GenBank/DDBJ databases">
        <title>A chromosome level genome sequence of Diviner's sage (Salvia divinorum).</title>
        <authorList>
            <person name="Ford S.A."/>
            <person name="Ro D.-K."/>
            <person name="Ness R.W."/>
            <person name="Phillips M.A."/>
        </authorList>
    </citation>
    <scope>NUCLEOTIDE SEQUENCE [LARGE SCALE GENOMIC DNA]</scope>
    <source>
        <strain evidence="1">SAF-2024a</strain>
        <tissue evidence="1">Leaf</tissue>
    </source>
</reference>